<feature type="domain" description="HTH crp-type" evidence="9">
    <location>
        <begin position="275"/>
        <end position="346"/>
    </location>
</feature>
<dbReference type="Pfam" id="PF13545">
    <property type="entry name" value="HTH_Crp_2"/>
    <property type="match status" value="1"/>
</dbReference>
<reference evidence="10" key="1">
    <citation type="submission" date="2022-10" db="EMBL/GenBank/DDBJ databases">
        <title>Chitinophaga sp. nov., isolated from soil.</title>
        <authorList>
            <person name="Jeon C.O."/>
        </authorList>
    </citation>
    <scope>NUCLEOTIDE SEQUENCE</scope>
    <source>
        <strain evidence="10">R8</strain>
    </source>
</reference>
<evidence type="ECO:0000313" key="10">
    <source>
        <dbReference type="EMBL" id="UYQ91895.1"/>
    </source>
</evidence>
<dbReference type="Pfam" id="PF00072">
    <property type="entry name" value="Response_reg"/>
    <property type="match status" value="1"/>
</dbReference>
<dbReference type="EMBL" id="CP107006">
    <property type="protein sequence ID" value="UYQ91895.1"/>
    <property type="molecule type" value="Genomic_DNA"/>
</dbReference>
<protein>
    <submittedName>
        <fullName evidence="10">Response regulator</fullName>
    </submittedName>
</protein>
<dbReference type="SUPFAM" id="SSF51206">
    <property type="entry name" value="cAMP-binding domain-like"/>
    <property type="match status" value="1"/>
</dbReference>
<dbReference type="Gene3D" id="3.40.50.2300">
    <property type="match status" value="1"/>
</dbReference>
<keyword evidence="11" id="KW-1185">Reference proteome</keyword>
<evidence type="ECO:0000256" key="2">
    <source>
        <dbReference type="ARBA" id="ARBA00023012"/>
    </source>
</evidence>
<dbReference type="SMART" id="SM00448">
    <property type="entry name" value="REC"/>
    <property type="match status" value="1"/>
</dbReference>
<dbReference type="Pfam" id="PF00027">
    <property type="entry name" value="cNMP_binding"/>
    <property type="match status" value="1"/>
</dbReference>
<keyword evidence="2" id="KW-0902">Two-component regulatory system</keyword>
<dbReference type="PROSITE" id="PS50110">
    <property type="entry name" value="RESPONSE_REGULATORY"/>
    <property type="match status" value="1"/>
</dbReference>
<dbReference type="SMART" id="SM00100">
    <property type="entry name" value="cNMP"/>
    <property type="match status" value="1"/>
</dbReference>
<dbReference type="RefSeq" id="WP_264280252.1">
    <property type="nucleotide sequence ID" value="NZ_CP107006.1"/>
</dbReference>
<dbReference type="SMART" id="SM00419">
    <property type="entry name" value="HTH_CRP"/>
    <property type="match status" value="1"/>
</dbReference>
<evidence type="ECO:0000256" key="4">
    <source>
        <dbReference type="ARBA" id="ARBA00023125"/>
    </source>
</evidence>
<dbReference type="PANTHER" id="PTHR48111:SF4">
    <property type="entry name" value="DNA-BINDING DUAL TRANSCRIPTIONAL REGULATOR OMPR"/>
    <property type="match status" value="1"/>
</dbReference>
<dbReference type="InterPro" id="IPR012318">
    <property type="entry name" value="HTH_CRP"/>
</dbReference>
<name>A0ABY6IWY7_9BACT</name>
<dbReference type="SUPFAM" id="SSF52172">
    <property type="entry name" value="CheY-like"/>
    <property type="match status" value="1"/>
</dbReference>
<dbReference type="InterPro" id="IPR011006">
    <property type="entry name" value="CheY-like_superfamily"/>
</dbReference>
<dbReference type="Proteomes" id="UP001162741">
    <property type="component" value="Chromosome"/>
</dbReference>
<keyword evidence="4" id="KW-0238">DNA-binding</keyword>
<dbReference type="InterPro" id="IPR036388">
    <property type="entry name" value="WH-like_DNA-bd_sf"/>
</dbReference>
<sequence>MATILVVDDHQDIRENVAEILSLAGYEALEAENGKRALEIARQQKPDLVVCDIMMPELDGYGVLHLMRKNPDTEHIPFIFLTAKTERSDFRKGMEMGADDYITKPFEDVELLTAVEIRLKKQQLLQDKLNAAEKQSVTAILQEWQQSGLLQLDMDHYHIAALTKKQPVYREGKYPQYLYFVKSGKVKTYRQNDDGKEYITNLYSAGDYFGYVALIEDHVYDENAEALENSEIIQIPKDIFLQQLLNDIRAARVFIRHIALDVKEKEDRLLQLAYDSLRKRVASGLVAIHDKLHKEQGPDALIELSRDDIAHYVGTATESLIRTLSDFKSEKLIEMQGTRIRILQAEQLRRLLY</sequence>
<dbReference type="PROSITE" id="PS51063">
    <property type="entry name" value="HTH_CRP_2"/>
    <property type="match status" value="1"/>
</dbReference>
<dbReference type="PANTHER" id="PTHR48111">
    <property type="entry name" value="REGULATOR OF RPOS"/>
    <property type="match status" value="1"/>
</dbReference>
<evidence type="ECO:0000256" key="5">
    <source>
        <dbReference type="ARBA" id="ARBA00023163"/>
    </source>
</evidence>
<feature type="domain" description="Cyclic nucleotide-binding" evidence="7">
    <location>
        <begin position="152"/>
        <end position="244"/>
    </location>
</feature>
<dbReference type="Gene3D" id="2.60.120.10">
    <property type="entry name" value="Jelly Rolls"/>
    <property type="match status" value="1"/>
</dbReference>
<accession>A0ABY6IWY7</accession>
<evidence type="ECO:0000259" key="8">
    <source>
        <dbReference type="PROSITE" id="PS50110"/>
    </source>
</evidence>
<evidence type="ECO:0000256" key="6">
    <source>
        <dbReference type="PROSITE-ProRule" id="PRU00169"/>
    </source>
</evidence>
<evidence type="ECO:0000256" key="1">
    <source>
        <dbReference type="ARBA" id="ARBA00022553"/>
    </source>
</evidence>
<keyword evidence="3" id="KW-0805">Transcription regulation</keyword>
<dbReference type="Gene3D" id="1.10.10.10">
    <property type="entry name" value="Winged helix-like DNA-binding domain superfamily/Winged helix DNA-binding domain"/>
    <property type="match status" value="1"/>
</dbReference>
<feature type="modified residue" description="4-aspartylphosphate" evidence="6">
    <location>
        <position position="52"/>
    </location>
</feature>
<evidence type="ECO:0000313" key="11">
    <source>
        <dbReference type="Proteomes" id="UP001162741"/>
    </source>
</evidence>
<evidence type="ECO:0000259" key="7">
    <source>
        <dbReference type="PROSITE" id="PS50042"/>
    </source>
</evidence>
<dbReference type="InterPro" id="IPR001789">
    <property type="entry name" value="Sig_transdc_resp-reg_receiver"/>
</dbReference>
<dbReference type="SUPFAM" id="SSF46785">
    <property type="entry name" value="Winged helix' DNA-binding domain"/>
    <property type="match status" value="1"/>
</dbReference>
<gene>
    <name evidence="10" type="ORF">MKQ68_17550</name>
</gene>
<dbReference type="InterPro" id="IPR014710">
    <property type="entry name" value="RmlC-like_jellyroll"/>
</dbReference>
<proteinExistence type="predicted"/>
<organism evidence="10 11">
    <name type="scientific">Chitinophaga horti</name>
    <dbReference type="NCBI Taxonomy" id="2920382"/>
    <lineage>
        <taxon>Bacteria</taxon>
        <taxon>Pseudomonadati</taxon>
        <taxon>Bacteroidota</taxon>
        <taxon>Chitinophagia</taxon>
        <taxon>Chitinophagales</taxon>
        <taxon>Chitinophagaceae</taxon>
        <taxon>Chitinophaga</taxon>
    </lineage>
</organism>
<keyword evidence="1 6" id="KW-0597">Phosphoprotein</keyword>
<dbReference type="InterPro" id="IPR018490">
    <property type="entry name" value="cNMP-bd_dom_sf"/>
</dbReference>
<feature type="domain" description="Response regulatory" evidence="8">
    <location>
        <begin position="3"/>
        <end position="119"/>
    </location>
</feature>
<dbReference type="CDD" id="cd00038">
    <property type="entry name" value="CAP_ED"/>
    <property type="match status" value="1"/>
</dbReference>
<dbReference type="InterPro" id="IPR036390">
    <property type="entry name" value="WH_DNA-bd_sf"/>
</dbReference>
<dbReference type="InterPro" id="IPR039420">
    <property type="entry name" value="WalR-like"/>
</dbReference>
<evidence type="ECO:0000259" key="9">
    <source>
        <dbReference type="PROSITE" id="PS51063"/>
    </source>
</evidence>
<dbReference type="InterPro" id="IPR000595">
    <property type="entry name" value="cNMP-bd_dom"/>
</dbReference>
<dbReference type="PROSITE" id="PS50042">
    <property type="entry name" value="CNMP_BINDING_3"/>
    <property type="match status" value="1"/>
</dbReference>
<dbReference type="CDD" id="cd17574">
    <property type="entry name" value="REC_OmpR"/>
    <property type="match status" value="1"/>
</dbReference>
<evidence type="ECO:0000256" key="3">
    <source>
        <dbReference type="ARBA" id="ARBA00023015"/>
    </source>
</evidence>
<keyword evidence="5" id="KW-0804">Transcription</keyword>